<comment type="caution">
    <text evidence="1">The sequence shown here is derived from an EMBL/GenBank/DDBJ whole genome shotgun (WGS) entry which is preliminary data.</text>
</comment>
<accession>A0ABR2RGJ3</accession>
<keyword evidence="2" id="KW-1185">Reference proteome</keyword>
<evidence type="ECO:0000313" key="2">
    <source>
        <dbReference type="Proteomes" id="UP001396334"/>
    </source>
</evidence>
<dbReference type="Proteomes" id="UP001396334">
    <property type="component" value="Unassembled WGS sequence"/>
</dbReference>
<reference evidence="1 2" key="1">
    <citation type="journal article" date="2024" name="G3 (Bethesda)">
        <title>Genome assembly of Hibiscus sabdariffa L. provides insights into metabolisms of medicinal natural products.</title>
        <authorList>
            <person name="Kim T."/>
        </authorList>
    </citation>
    <scope>NUCLEOTIDE SEQUENCE [LARGE SCALE GENOMIC DNA]</scope>
    <source>
        <strain evidence="1">TK-2024</strain>
        <tissue evidence="1">Old leaves</tissue>
    </source>
</reference>
<name>A0ABR2RGJ3_9ROSI</name>
<evidence type="ECO:0000313" key="1">
    <source>
        <dbReference type="EMBL" id="KAK9012017.1"/>
    </source>
</evidence>
<sequence length="93" mass="11138">MDREFKFKYPYFQNVLMNEIAGSYRSLENNPEILEVEDMVGMYQMMKDMELTGLKITWLKDRVSTVSEMLRKRLQEIADKANRELALVNQTYF</sequence>
<proteinExistence type="predicted"/>
<gene>
    <name evidence="1" type="ORF">V6N11_040087</name>
</gene>
<organism evidence="1 2">
    <name type="scientific">Hibiscus sabdariffa</name>
    <name type="common">roselle</name>
    <dbReference type="NCBI Taxonomy" id="183260"/>
    <lineage>
        <taxon>Eukaryota</taxon>
        <taxon>Viridiplantae</taxon>
        <taxon>Streptophyta</taxon>
        <taxon>Embryophyta</taxon>
        <taxon>Tracheophyta</taxon>
        <taxon>Spermatophyta</taxon>
        <taxon>Magnoliopsida</taxon>
        <taxon>eudicotyledons</taxon>
        <taxon>Gunneridae</taxon>
        <taxon>Pentapetalae</taxon>
        <taxon>rosids</taxon>
        <taxon>malvids</taxon>
        <taxon>Malvales</taxon>
        <taxon>Malvaceae</taxon>
        <taxon>Malvoideae</taxon>
        <taxon>Hibiscus</taxon>
    </lineage>
</organism>
<dbReference type="EMBL" id="JBBPBN010000022">
    <property type="protein sequence ID" value="KAK9012017.1"/>
    <property type="molecule type" value="Genomic_DNA"/>
</dbReference>
<protein>
    <submittedName>
        <fullName evidence="1">Uncharacterized protein</fullName>
    </submittedName>
</protein>